<sequence length="344" mass="40310">MSGVSDARGRREQDRDRSDRHDRREDRDRGRDRSGDGRRDARRDSDRSGDGWRDARRDRWDRSRSRDHSRRASPSYAPAPVAGPPIRLGFDGGPPLGLPPWQPKEERKRRDERPNSNSNNLEERRQQREAAEVDIWPPSPTQPTGSPEPVKSTKRRSRRYASETDDSEDEYERRRRRRKRRERRERERERERSASLTRVEHDEPEVGPVAPAEYDVQVDRDAYARLLPGEGAAMAAFVQKGERIPRRGEIGLDPAKIASYEAAGFVMSGSRHQRMNAVRQRKEAQVVSAEEKRAALVAQRDQAQAREGAIISQFREMVDERLQVEERLDRERERERERERDRRR</sequence>
<proteinExistence type="inferred from homology"/>
<accession>A0AA48KXM6</accession>
<gene>
    <name evidence="4" type="ORF">CcaverHIS019_0111620</name>
</gene>
<feature type="compositionally biased region" description="Basic residues" evidence="2">
    <location>
        <begin position="174"/>
        <end position="183"/>
    </location>
</feature>
<name>A0AA48KXM6_9TREE</name>
<feature type="domain" description="NF-kappa-B-activating protein C-terminal" evidence="3">
    <location>
        <begin position="222"/>
        <end position="319"/>
    </location>
</feature>
<dbReference type="AlphaFoldDB" id="A0AA48KXM6"/>
<reference evidence="4" key="1">
    <citation type="journal article" date="2023" name="BMC Genomics">
        <title>Chromosome-level genome assemblies of Cutaneotrichosporon spp. (Trichosporonales, Basidiomycota) reveal imbalanced evolution between nucleotide sequences and chromosome synteny.</title>
        <authorList>
            <person name="Kobayashi Y."/>
            <person name="Kayamori A."/>
            <person name="Aoki K."/>
            <person name="Shiwa Y."/>
            <person name="Matsutani M."/>
            <person name="Fujita N."/>
            <person name="Sugita T."/>
            <person name="Iwasaki W."/>
            <person name="Tanaka N."/>
            <person name="Takashima M."/>
        </authorList>
    </citation>
    <scope>NUCLEOTIDE SEQUENCE</scope>
    <source>
        <strain evidence="4">HIS019</strain>
    </source>
</reference>
<keyword evidence="5" id="KW-1185">Reference proteome</keyword>
<dbReference type="Pfam" id="PF06047">
    <property type="entry name" value="Nkap_C"/>
    <property type="match status" value="1"/>
</dbReference>
<dbReference type="RefSeq" id="XP_060453710.1">
    <property type="nucleotide sequence ID" value="XM_060596748.1"/>
</dbReference>
<evidence type="ECO:0000313" key="5">
    <source>
        <dbReference type="Proteomes" id="UP001233271"/>
    </source>
</evidence>
<dbReference type="PANTHER" id="PTHR13087:SF0">
    <property type="entry name" value="NFKB ACTIVATING PROTEIN LIKE"/>
    <property type="match status" value="1"/>
</dbReference>
<evidence type="ECO:0000256" key="2">
    <source>
        <dbReference type="SAM" id="MobiDB-lite"/>
    </source>
</evidence>
<feature type="compositionally biased region" description="Basic and acidic residues" evidence="2">
    <location>
        <begin position="121"/>
        <end position="131"/>
    </location>
</feature>
<feature type="compositionally biased region" description="Basic and acidic residues" evidence="2">
    <location>
        <begin position="103"/>
        <end position="114"/>
    </location>
</feature>
<evidence type="ECO:0000259" key="3">
    <source>
        <dbReference type="Pfam" id="PF06047"/>
    </source>
</evidence>
<dbReference type="GO" id="GO:0003682">
    <property type="term" value="F:chromatin binding"/>
    <property type="evidence" value="ECO:0007669"/>
    <property type="project" value="InterPro"/>
</dbReference>
<evidence type="ECO:0000256" key="1">
    <source>
        <dbReference type="ARBA" id="ARBA00009313"/>
    </source>
</evidence>
<dbReference type="GO" id="GO:0010468">
    <property type="term" value="P:regulation of gene expression"/>
    <property type="evidence" value="ECO:0007669"/>
    <property type="project" value="TreeGrafter"/>
</dbReference>
<dbReference type="InterPro" id="IPR040466">
    <property type="entry name" value="NKAP"/>
</dbReference>
<evidence type="ECO:0000313" key="4">
    <source>
        <dbReference type="EMBL" id="BEI88444.1"/>
    </source>
</evidence>
<dbReference type="InterPro" id="IPR009269">
    <property type="entry name" value="NKAP_C"/>
</dbReference>
<dbReference type="GO" id="GO:0005634">
    <property type="term" value="C:nucleus"/>
    <property type="evidence" value="ECO:0007669"/>
    <property type="project" value="TreeGrafter"/>
</dbReference>
<dbReference type="GeneID" id="85492315"/>
<dbReference type="PANTHER" id="PTHR13087">
    <property type="entry name" value="NF-KAPPA B ACTIVATING PROTEIN"/>
    <property type="match status" value="1"/>
</dbReference>
<comment type="similarity">
    <text evidence="1">Belongs to the NKAP family.</text>
</comment>
<feature type="compositionally biased region" description="Basic and acidic residues" evidence="2">
    <location>
        <begin position="7"/>
        <end position="66"/>
    </location>
</feature>
<feature type="compositionally biased region" description="Basic and acidic residues" evidence="2">
    <location>
        <begin position="184"/>
        <end position="201"/>
    </location>
</feature>
<dbReference type="KEGG" id="ccac:CcaHIS019_0111620"/>
<dbReference type="EMBL" id="AP028212">
    <property type="protein sequence ID" value="BEI88444.1"/>
    <property type="molecule type" value="Genomic_DNA"/>
</dbReference>
<dbReference type="Proteomes" id="UP001233271">
    <property type="component" value="Chromosome 1"/>
</dbReference>
<organism evidence="4 5">
    <name type="scientific">Cutaneotrichosporon cavernicola</name>
    <dbReference type="NCBI Taxonomy" id="279322"/>
    <lineage>
        <taxon>Eukaryota</taxon>
        <taxon>Fungi</taxon>
        <taxon>Dikarya</taxon>
        <taxon>Basidiomycota</taxon>
        <taxon>Agaricomycotina</taxon>
        <taxon>Tremellomycetes</taxon>
        <taxon>Trichosporonales</taxon>
        <taxon>Trichosporonaceae</taxon>
        <taxon>Cutaneotrichosporon</taxon>
    </lineage>
</organism>
<feature type="region of interest" description="Disordered" evidence="2">
    <location>
        <begin position="1"/>
        <end position="213"/>
    </location>
</feature>
<protein>
    <recommendedName>
        <fullName evidence="3">NF-kappa-B-activating protein C-terminal domain-containing protein</fullName>
    </recommendedName>
</protein>
<feature type="region of interest" description="Disordered" evidence="2">
    <location>
        <begin position="325"/>
        <end position="344"/>
    </location>
</feature>